<gene>
    <name evidence="2" type="ORF">EVAR_93218_1</name>
</gene>
<dbReference type="EMBL" id="BGZK01000101">
    <property type="protein sequence ID" value="GBP18790.1"/>
    <property type="molecule type" value="Genomic_DNA"/>
</dbReference>
<organism evidence="2 3">
    <name type="scientific">Eumeta variegata</name>
    <name type="common">Bagworm moth</name>
    <name type="synonym">Eumeta japonica</name>
    <dbReference type="NCBI Taxonomy" id="151549"/>
    <lineage>
        <taxon>Eukaryota</taxon>
        <taxon>Metazoa</taxon>
        <taxon>Ecdysozoa</taxon>
        <taxon>Arthropoda</taxon>
        <taxon>Hexapoda</taxon>
        <taxon>Insecta</taxon>
        <taxon>Pterygota</taxon>
        <taxon>Neoptera</taxon>
        <taxon>Endopterygota</taxon>
        <taxon>Lepidoptera</taxon>
        <taxon>Glossata</taxon>
        <taxon>Ditrysia</taxon>
        <taxon>Tineoidea</taxon>
        <taxon>Psychidae</taxon>
        <taxon>Oiketicinae</taxon>
        <taxon>Eumeta</taxon>
    </lineage>
</organism>
<accession>A0A4C1TXR9</accession>
<dbReference type="Proteomes" id="UP000299102">
    <property type="component" value="Unassembled WGS sequence"/>
</dbReference>
<evidence type="ECO:0000256" key="1">
    <source>
        <dbReference type="SAM" id="MobiDB-lite"/>
    </source>
</evidence>
<evidence type="ECO:0000313" key="2">
    <source>
        <dbReference type="EMBL" id="GBP18790.1"/>
    </source>
</evidence>
<comment type="caution">
    <text evidence="2">The sequence shown here is derived from an EMBL/GenBank/DDBJ whole genome shotgun (WGS) entry which is preliminary data.</text>
</comment>
<reference evidence="2 3" key="1">
    <citation type="journal article" date="2019" name="Commun. Biol.">
        <title>The bagworm genome reveals a unique fibroin gene that provides high tensile strength.</title>
        <authorList>
            <person name="Kono N."/>
            <person name="Nakamura H."/>
            <person name="Ohtoshi R."/>
            <person name="Tomita M."/>
            <person name="Numata K."/>
            <person name="Arakawa K."/>
        </authorList>
    </citation>
    <scope>NUCLEOTIDE SEQUENCE [LARGE SCALE GENOMIC DNA]</scope>
</reference>
<feature type="region of interest" description="Disordered" evidence="1">
    <location>
        <begin position="42"/>
        <end position="106"/>
    </location>
</feature>
<proteinExistence type="predicted"/>
<sequence length="106" mass="11918">MQSEWPGRLDYNIYSLYMQADALPMNCSGIYASVNSLKFLPKAPKFNKPMNKSRPTDRAPPSVDDIKFPALSKKTPRRRPYPAPSTNACQNRQRKPVTACPSATTQ</sequence>
<evidence type="ECO:0000313" key="3">
    <source>
        <dbReference type="Proteomes" id="UP000299102"/>
    </source>
</evidence>
<dbReference type="AlphaFoldDB" id="A0A4C1TXR9"/>
<name>A0A4C1TXR9_EUMVA</name>
<keyword evidence="3" id="KW-1185">Reference proteome</keyword>
<protein>
    <submittedName>
        <fullName evidence="2">Uncharacterized protein</fullName>
    </submittedName>
</protein>